<name>A0A7W6EQK7_9BACT</name>
<accession>A0A7W6EQK7</accession>
<sequence>MTFSAKQVLQKIKACFMGTKRISGSEDERCFFITTSCYQHKFLLLDIQAFDIVLDNFRFYNKRYSARLLGYVLMSNHIHFMLFFEDQNYLSKYLRDFKKYSSLQLREHLSQFYPHILPEILYEYRSQHYKIWDDEFDDVVIYSRKMCEIKLDYMHNNPVKAGLVTEPSDYLFSSAKFYENWKVNIQSELLHYRDVF</sequence>
<gene>
    <name evidence="2" type="ORF">FHS57_002522</name>
</gene>
<evidence type="ECO:0000313" key="2">
    <source>
        <dbReference type="EMBL" id="MBB3838517.1"/>
    </source>
</evidence>
<dbReference type="PANTHER" id="PTHR36966:SF1">
    <property type="entry name" value="REP-ASSOCIATED TYROSINE TRANSPOSASE"/>
    <property type="match status" value="1"/>
</dbReference>
<dbReference type="AlphaFoldDB" id="A0A7W6EQK7"/>
<dbReference type="PANTHER" id="PTHR36966">
    <property type="entry name" value="REP-ASSOCIATED TYROSINE TRANSPOSASE"/>
    <property type="match status" value="1"/>
</dbReference>
<dbReference type="NCBIfam" id="NF047646">
    <property type="entry name" value="REP_Tyr_transpos"/>
    <property type="match status" value="1"/>
</dbReference>
<evidence type="ECO:0000259" key="1">
    <source>
        <dbReference type="SMART" id="SM01321"/>
    </source>
</evidence>
<dbReference type="SMART" id="SM01321">
    <property type="entry name" value="Y1_Tnp"/>
    <property type="match status" value="1"/>
</dbReference>
<dbReference type="InterPro" id="IPR052715">
    <property type="entry name" value="RAYT_transposase"/>
</dbReference>
<reference evidence="2 3" key="1">
    <citation type="submission" date="2020-08" db="EMBL/GenBank/DDBJ databases">
        <title>Genomic Encyclopedia of Type Strains, Phase IV (KMG-IV): sequencing the most valuable type-strain genomes for metagenomic binning, comparative biology and taxonomic classification.</title>
        <authorList>
            <person name="Goeker M."/>
        </authorList>
    </citation>
    <scope>NUCLEOTIDE SEQUENCE [LARGE SCALE GENOMIC DNA]</scope>
    <source>
        <strain evidence="2 3">DSM 17976</strain>
    </source>
</reference>
<dbReference type="GO" id="GO:0006313">
    <property type="term" value="P:DNA transposition"/>
    <property type="evidence" value="ECO:0007669"/>
    <property type="project" value="InterPro"/>
</dbReference>
<dbReference type="InterPro" id="IPR002686">
    <property type="entry name" value="Transposase_17"/>
</dbReference>
<dbReference type="EMBL" id="JACIBY010000004">
    <property type="protein sequence ID" value="MBB3838517.1"/>
    <property type="molecule type" value="Genomic_DNA"/>
</dbReference>
<keyword evidence="3" id="KW-1185">Reference proteome</keyword>
<dbReference type="Proteomes" id="UP000541352">
    <property type="component" value="Unassembled WGS sequence"/>
</dbReference>
<protein>
    <submittedName>
        <fullName evidence="2">Putative transposase</fullName>
    </submittedName>
</protein>
<proteinExistence type="predicted"/>
<dbReference type="GO" id="GO:0043565">
    <property type="term" value="F:sequence-specific DNA binding"/>
    <property type="evidence" value="ECO:0007669"/>
    <property type="project" value="TreeGrafter"/>
</dbReference>
<evidence type="ECO:0000313" key="3">
    <source>
        <dbReference type="Proteomes" id="UP000541352"/>
    </source>
</evidence>
<dbReference type="Gene3D" id="3.30.70.1290">
    <property type="entry name" value="Transposase IS200-like"/>
    <property type="match status" value="1"/>
</dbReference>
<dbReference type="Pfam" id="PF01797">
    <property type="entry name" value="Y1_Tnp"/>
    <property type="match status" value="1"/>
</dbReference>
<dbReference type="RefSeq" id="WP_183974014.1">
    <property type="nucleotide sequence ID" value="NZ_JACIBY010000004.1"/>
</dbReference>
<feature type="domain" description="Transposase IS200-like" evidence="1">
    <location>
        <begin position="26"/>
        <end position="157"/>
    </location>
</feature>
<comment type="caution">
    <text evidence="2">The sequence shown here is derived from an EMBL/GenBank/DDBJ whole genome shotgun (WGS) entry which is preliminary data.</text>
</comment>
<dbReference type="GO" id="GO:0004803">
    <property type="term" value="F:transposase activity"/>
    <property type="evidence" value="ECO:0007669"/>
    <property type="project" value="InterPro"/>
</dbReference>
<organism evidence="2 3">
    <name type="scientific">Runella defluvii</name>
    <dbReference type="NCBI Taxonomy" id="370973"/>
    <lineage>
        <taxon>Bacteria</taxon>
        <taxon>Pseudomonadati</taxon>
        <taxon>Bacteroidota</taxon>
        <taxon>Cytophagia</taxon>
        <taxon>Cytophagales</taxon>
        <taxon>Spirosomataceae</taxon>
        <taxon>Runella</taxon>
    </lineage>
</organism>
<dbReference type="SUPFAM" id="SSF143422">
    <property type="entry name" value="Transposase IS200-like"/>
    <property type="match status" value="1"/>
</dbReference>
<dbReference type="InterPro" id="IPR036515">
    <property type="entry name" value="Transposase_17_sf"/>
</dbReference>